<evidence type="ECO:0000313" key="3">
    <source>
        <dbReference type="Proteomes" id="UP001062223"/>
    </source>
</evidence>
<feature type="compositionally biased region" description="Polar residues" evidence="1">
    <location>
        <begin position="1"/>
        <end position="14"/>
    </location>
</feature>
<protein>
    <submittedName>
        <fullName evidence="2">Uncharacterized protein</fullName>
    </submittedName>
</protein>
<dbReference type="KEGG" id="cpoi:OE229_09080"/>
<dbReference type="EMBL" id="CP106879">
    <property type="protein sequence ID" value="UYC79310.1"/>
    <property type="molecule type" value="Genomic_DNA"/>
</dbReference>
<sequence>MTDSPTTSAPSNYESADGVAPLHVTTYRQVRKAARRGHALPGDAGEPSLADLVNARKNGTAESR</sequence>
<dbReference type="RefSeq" id="WP_262137545.1">
    <property type="nucleotide sequence ID" value="NZ_CP106879.1"/>
</dbReference>
<gene>
    <name evidence="2" type="ORF">OE229_09080</name>
</gene>
<evidence type="ECO:0000313" key="2">
    <source>
        <dbReference type="EMBL" id="UYC79310.1"/>
    </source>
</evidence>
<dbReference type="Proteomes" id="UP001062223">
    <property type="component" value="Chromosome"/>
</dbReference>
<accession>A0A9Q9P4Z8</accession>
<feature type="compositionally biased region" description="Basic residues" evidence="1">
    <location>
        <begin position="29"/>
        <end position="38"/>
    </location>
</feature>
<proteinExistence type="predicted"/>
<dbReference type="AlphaFoldDB" id="A0A9Q9P4Z8"/>
<evidence type="ECO:0000256" key="1">
    <source>
        <dbReference type="SAM" id="MobiDB-lite"/>
    </source>
</evidence>
<name>A0A9Q9P4Z8_9MICO</name>
<organism evidence="2 3">
    <name type="scientific">Curtobacterium poinsettiae</name>
    <dbReference type="NCBI Taxonomy" id="159612"/>
    <lineage>
        <taxon>Bacteria</taxon>
        <taxon>Bacillati</taxon>
        <taxon>Actinomycetota</taxon>
        <taxon>Actinomycetes</taxon>
        <taxon>Micrococcales</taxon>
        <taxon>Microbacteriaceae</taxon>
        <taxon>Curtobacterium</taxon>
    </lineage>
</organism>
<feature type="region of interest" description="Disordered" evidence="1">
    <location>
        <begin position="1"/>
        <end position="64"/>
    </location>
</feature>
<reference evidence="2" key="1">
    <citation type="submission" date="2022-09" db="EMBL/GenBank/DDBJ databases">
        <title>Taxonomy of Curtobacterium flaccumfaciens.</title>
        <authorList>
            <person name="Osdaghi E."/>
            <person name="Taghavi S.M."/>
            <person name="Hamidizade M."/>
            <person name="Abachi H."/>
            <person name="Fazliarab A."/>
            <person name="Baeyen S."/>
            <person name="Portier P."/>
            <person name="Van Vaerenbergh J."/>
            <person name="Jacques M.-A."/>
        </authorList>
    </citation>
    <scope>NUCLEOTIDE SEQUENCE</scope>
    <source>
        <strain evidence="2">AGQB46</strain>
    </source>
</reference>